<feature type="region of interest" description="Disordered" evidence="2">
    <location>
        <begin position="27"/>
        <end position="69"/>
    </location>
</feature>
<dbReference type="EMBL" id="JAHRHJ020000005">
    <property type="protein sequence ID" value="KAH9315313.1"/>
    <property type="molecule type" value="Genomic_DNA"/>
</dbReference>
<comment type="caution">
    <text evidence="4">The sequence shown here is derived from an EMBL/GenBank/DDBJ whole genome shotgun (WGS) entry which is preliminary data.</text>
</comment>
<evidence type="ECO:0000256" key="3">
    <source>
        <dbReference type="SAM" id="SignalP"/>
    </source>
</evidence>
<accession>A0AA38G566</accession>
<name>A0AA38G566_TAXCH</name>
<keyword evidence="5" id="KW-1185">Reference proteome</keyword>
<feature type="signal peptide" evidence="3">
    <location>
        <begin position="1"/>
        <end position="20"/>
    </location>
</feature>
<feature type="non-terminal residue" evidence="4">
    <location>
        <position position="1"/>
    </location>
</feature>
<evidence type="ECO:0000256" key="2">
    <source>
        <dbReference type="SAM" id="MobiDB-lite"/>
    </source>
</evidence>
<evidence type="ECO:0000256" key="1">
    <source>
        <dbReference type="SAM" id="Coils"/>
    </source>
</evidence>
<feature type="chain" id="PRO_5041223444" evidence="3">
    <location>
        <begin position="21"/>
        <end position="219"/>
    </location>
</feature>
<feature type="coiled-coil region" evidence="1">
    <location>
        <begin position="130"/>
        <end position="157"/>
    </location>
</feature>
<protein>
    <submittedName>
        <fullName evidence="4">Uncharacterized protein</fullName>
    </submittedName>
</protein>
<feature type="compositionally biased region" description="Low complexity" evidence="2">
    <location>
        <begin position="58"/>
        <end position="69"/>
    </location>
</feature>
<proteinExistence type="predicted"/>
<keyword evidence="3" id="KW-0732">Signal</keyword>
<evidence type="ECO:0000313" key="5">
    <source>
        <dbReference type="Proteomes" id="UP000824469"/>
    </source>
</evidence>
<reference evidence="4 5" key="1">
    <citation type="journal article" date="2021" name="Nat. Plants">
        <title>The Taxus genome provides insights into paclitaxel biosynthesis.</title>
        <authorList>
            <person name="Xiong X."/>
            <person name="Gou J."/>
            <person name="Liao Q."/>
            <person name="Li Y."/>
            <person name="Zhou Q."/>
            <person name="Bi G."/>
            <person name="Li C."/>
            <person name="Du R."/>
            <person name="Wang X."/>
            <person name="Sun T."/>
            <person name="Guo L."/>
            <person name="Liang H."/>
            <person name="Lu P."/>
            <person name="Wu Y."/>
            <person name="Zhang Z."/>
            <person name="Ro D.K."/>
            <person name="Shang Y."/>
            <person name="Huang S."/>
            <person name="Yan J."/>
        </authorList>
    </citation>
    <scope>NUCLEOTIDE SEQUENCE [LARGE SCALE GENOMIC DNA]</scope>
    <source>
        <strain evidence="4">Ta-2019</strain>
    </source>
</reference>
<keyword evidence="1" id="KW-0175">Coiled coil</keyword>
<organism evidence="4 5">
    <name type="scientific">Taxus chinensis</name>
    <name type="common">Chinese yew</name>
    <name type="synonym">Taxus wallichiana var. chinensis</name>
    <dbReference type="NCBI Taxonomy" id="29808"/>
    <lineage>
        <taxon>Eukaryota</taxon>
        <taxon>Viridiplantae</taxon>
        <taxon>Streptophyta</taxon>
        <taxon>Embryophyta</taxon>
        <taxon>Tracheophyta</taxon>
        <taxon>Spermatophyta</taxon>
        <taxon>Pinopsida</taxon>
        <taxon>Pinidae</taxon>
        <taxon>Conifers II</taxon>
        <taxon>Cupressales</taxon>
        <taxon>Taxaceae</taxon>
        <taxon>Taxus</taxon>
    </lineage>
</organism>
<gene>
    <name evidence="4" type="ORF">KI387_023940</name>
</gene>
<sequence>PSHHALILLYKHFDLIIVNALVAPPLHPPAPPKRPRTVVIPAPPSDLTLHSKKSKLDPTTTPILPSSPTGEGVAALSLLAMGDKETANKTKTGSMRNKLDLHNDMITWLKKECKILKEKARGCKIAIEIGNKDEQLMEEMDKRIKAIEEEQQKFRNKQCDILSLLKGNKDILSSITIVLESNKGKEKSKYGTSIKDIKDNLGTLKKNLTKPTKQWLEML</sequence>
<evidence type="ECO:0000313" key="4">
    <source>
        <dbReference type="EMBL" id="KAH9315313.1"/>
    </source>
</evidence>
<dbReference type="Proteomes" id="UP000824469">
    <property type="component" value="Unassembled WGS sequence"/>
</dbReference>
<dbReference type="AlphaFoldDB" id="A0AA38G566"/>